<dbReference type="InterPro" id="IPR010998">
    <property type="entry name" value="Integrase_recombinase_N"/>
</dbReference>
<evidence type="ECO:0000259" key="6">
    <source>
        <dbReference type="PROSITE" id="PS51900"/>
    </source>
</evidence>
<dbReference type="Gene3D" id="1.10.150.130">
    <property type="match status" value="1"/>
</dbReference>
<keyword evidence="3" id="KW-0233">DNA recombination</keyword>
<evidence type="ECO:0000259" key="5">
    <source>
        <dbReference type="PROSITE" id="PS51898"/>
    </source>
</evidence>
<evidence type="ECO:0000256" key="3">
    <source>
        <dbReference type="ARBA" id="ARBA00023172"/>
    </source>
</evidence>
<dbReference type="InterPro" id="IPR050090">
    <property type="entry name" value="Tyrosine_recombinase_XerCD"/>
</dbReference>
<dbReference type="RefSeq" id="WP_008344571.1">
    <property type="nucleotide sequence ID" value="NZ_JFHD01000071.1"/>
</dbReference>
<keyword evidence="1" id="KW-0229">DNA integration</keyword>
<evidence type="ECO:0000256" key="1">
    <source>
        <dbReference type="ARBA" id="ARBA00022908"/>
    </source>
</evidence>
<dbReference type="AlphaFoldDB" id="A0A656QCP6"/>
<dbReference type="InterPro" id="IPR013762">
    <property type="entry name" value="Integrase-like_cat_sf"/>
</dbReference>
<dbReference type="Proteomes" id="UP000027451">
    <property type="component" value="Unassembled WGS sequence"/>
</dbReference>
<evidence type="ECO:0000256" key="4">
    <source>
        <dbReference type="PROSITE-ProRule" id="PRU01248"/>
    </source>
</evidence>
<feature type="domain" description="Core-binding (CB)" evidence="6">
    <location>
        <begin position="123"/>
        <end position="207"/>
    </location>
</feature>
<dbReference type="GO" id="GO:0006310">
    <property type="term" value="P:DNA recombination"/>
    <property type="evidence" value="ECO:0007669"/>
    <property type="project" value="UniProtKB-KW"/>
</dbReference>
<dbReference type="GO" id="GO:0015074">
    <property type="term" value="P:DNA integration"/>
    <property type="evidence" value="ECO:0007669"/>
    <property type="project" value="UniProtKB-KW"/>
</dbReference>
<evidence type="ECO:0000313" key="7">
    <source>
        <dbReference type="EMBL" id="KDR24724.1"/>
    </source>
</evidence>
<dbReference type="PROSITE" id="PS51900">
    <property type="entry name" value="CB"/>
    <property type="match status" value="1"/>
</dbReference>
<dbReference type="InterPro" id="IPR011010">
    <property type="entry name" value="DNA_brk_join_enz"/>
</dbReference>
<keyword evidence="2 4" id="KW-0238">DNA-binding</keyword>
<dbReference type="PROSITE" id="PS51898">
    <property type="entry name" value="TYR_RECOMBINASE"/>
    <property type="match status" value="1"/>
</dbReference>
<dbReference type="SUPFAM" id="SSF56349">
    <property type="entry name" value="DNA breaking-rejoining enzymes"/>
    <property type="match status" value="1"/>
</dbReference>
<name>A0A656QCP6_9BURK</name>
<dbReference type="InterPro" id="IPR044068">
    <property type="entry name" value="CB"/>
</dbReference>
<dbReference type="GO" id="GO:0003677">
    <property type="term" value="F:DNA binding"/>
    <property type="evidence" value="ECO:0007669"/>
    <property type="project" value="UniProtKB-UniRule"/>
</dbReference>
<dbReference type="OrthoDB" id="8912821at2"/>
<dbReference type="PANTHER" id="PTHR30349:SF90">
    <property type="entry name" value="TYROSINE RECOMBINASE XERD"/>
    <property type="match status" value="1"/>
</dbReference>
<dbReference type="Pfam" id="PF02899">
    <property type="entry name" value="Phage_int_SAM_1"/>
    <property type="match status" value="1"/>
</dbReference>
<protein>
    <submittedName>
        <fullName evidence="7">Integrase</fullName>
    </submittedName>
</protein>
<reference evidence="7 8" key="1">
    <citation type="submission" date="2014-03" db="EMBL/GenBank/DDBJ databases">
        <title>Draft Genome Sequences of Four Burkholderia Strains.</title>
        <authorList>
            <person name="Liu X.Y."/>
            <person name="Li C.X."/>
            <person name="Xu J.H."/>
        </authorList>
    </citation>
    <scope>NUCLEOTIDE SEQUENCE [LARGE SCALE GENOMIC DNA]</scope>
    <source>
        <strain evidence="7 8">OP-1</strain>
    </source>
</reference>
<proteinExistence type="predicted"/>
<accession>A0A656QCP6</accession>
<dbReference type="EMBL" id="JFHD01000071">
    <property type="protein sequence ID" value="KDR24724.1"/>
    <property type="molecule type" value="Genomic_DNA"/>
</dbReference>
<comment type="caution">
    <text evidence="7">The sequence shown here is derived from an EMBL/GenBank/DDBJ whole genome shotgun (WGS) entry which is preliminary data.</text>
</comment>
<dbReference type="PANTHER" id="PTHR30349">
    <property type="entry name" value="PHAGE INTEGRASE-RELATED"/>
    <property type="match status" value="1"/>
</dbReference>
<dbReference type="InterPro" id="IPR004107">
    <property type="entry name" value="Integrase_SAM-like_N"/>
</dbReference>
<dbReference type="InterPro" id="IPR002104">
    <property type="entry name" value="Integrase_catalytic"/>
</dbReference>
<dbReference type="Gene3D" id="1.10.443.10">
    <property type="entry name" value="Intergrase catalytic core"/>
    <property type="match status" value="1"/>
</dbReference>
<gene>
    <name evidence="7" type="ORF">BG60_35610</name>
</gene>
<keyword evidence="8" id="KW-1185">Reference proteome</keyword>
<organism evidence="7 8">
    <name type="scientific">Caballeronia zhejiangensis</name>
    <dbReference type="NCBI Taxonomy" id="871203"/>
    <lineage>
        <taxon>Bacteria</taxon>
        <taxon>Pseudomonadati</taxon>
        <taxon>Pseudomonadota</taxon>
        <taxon>Betaproteobacteria</taxon>
        <taxon>Burkholderiales</taxon>
        <taxon>Burkholderiaceae</taxon>
        <taxon>Caballeronia</taxon>
    </lineage>
</organism>
<sequence>MLENYYVRPASVDRIRASWIAPAIEQYVNWMAEHGYTPRSVLHRVPVLVEFGEFAKTHGANELAQLSDHVEPFVQAWIRRRGRGRCASRRSRLAHEIRNPVCQMLQLAIDGYVGPGRPHKPENPFERQAPEFLAYLVEEKGLRPRTIYQYRFHLRQFATYLDRNGIGLRAVSPTVISGFITEYGPRVAWTTLRNACGTLRVFLRYLYREGVVSRDLSSLVEFPQSYRYAGIPRSIAWDQVERILASVDRRSPCGKRDYAMLLLLATYGLRACEVSALSLDDVDWRNERFRIRDRKAGNTTTYPLSAVAGAAIVDYLKNGRPATTHREVFMRMTAPLAPIQSAAVVSRAAYFIRKAGVSVPRTGSHVLRHSCVQHLLNAHFSLKHIGDYIGHRNISSTQIYGKIAIEELRSVAQGDGEDVL</sequence>
<feature type="domain" description="Tyr recombinase" evidence="5">
    <location>
        <begin position="230"/>
        <end position="413"/>
    </location>
</feature>
<dbReference type="CDD" id="cd01188">
    <property type="entry name" value="INT_RitA_C_like"/>
    <property type="match status" value="1"/>
</dbReference>
<dbReference type="Pfam" id="PF00589">
    <property type="entry name" value="Phage_integrase"/>
    <property type="match status" value="1"/>
</dbReference>
<evidence type="ECO:0000256" key="2">
    <source>
        <dbReference type="ARBA" id="ARBA00023125"/>
    </source>
</evidence>
<evidence type="ECO:0000313" key="8">
    <source>
        <dbReference type="Proteomes" id="UP000027451"/>
    </source>
</evidence>